<evidence type="ECO:0000256" key="2">
    <source>
        <dbReference type="ARBA" id="ARBA00023033"/>
    </source>
</evidence>
<dbReference type="Pfam" id="PF04820">
    <property type="entry name" value="Trp_halogenase"/>
    <property type="match status" value="1"/>
</dbReference>
<organism evidence="4 5">
    <name type="scientific">Actinoallomurus vinaceus</name>
    <dbReference type="NCBI Taxonomy" id="1080074"/>
    <lineage>
        <taxon>Bacteria</taxon>
        <taxon>Bacillati</taxon>
        <taxon>Actinomycetota</taxon>
        <taxon>Actinomycetes</taxon>
        <taxon>Streptosporangiales</taxon>
        <taxon>Thermomonosporaceae</taxon>
        <taxon>Actinoallomurus</taxon>
    </lineage>
</organism>
<sequence>MQALYKKLIHSQSRLWGTMLTNRYEVAILGSGIGGSMLACILAKQGVSTLLLEGASHPRFTIGESLIPETGLRLRIVADKYGVPEIGWIGTFHKLRNHVSSNCGVKRSFGFMYHRAGEENRPEEINQFGTLAPPVGPDSHLFRQDTDAFLAALSVKYGATFHAQTRISEIKFGDDEVELRADSGQRYHAKLLIDASGMRSMVSDQLGMRDEVPRFRTDTRAIYTHMMGVRSADLLLDSRSRRRLISPLGQATMHHVFDGGWMWVIPFSNHRDATNPLTSVGLMLDRRRHPEPQGTPELEFRRIISAYPTIARHFAEANAARPWIRSGRIQYSSPHLIAPRLIQLPHAAAFIDPLYSSGMSVLIVAVDLIAEALLKAVADDDYAIERFQFVEDVVNRGFDHYDAIVSGAFDSFASYDTWNAWNRNWVMGSLLGTFGPLSLWMRYHKTKDRSYLQKTTEPSRMGVLGSHLPGVVEVVQASRADMDAAIAGEITHAEASERIFARFRDVEFLPPYMGFGDPKKTATATFTLIPGARHVTWYRLHGDATYRENCTFPLLTYARDGAAFVLGEARQAWRRGFSALRDVFFADNGDWHHTAPALAAHRDLATPIRAIAPFADELAEFDRTESPRSAASSTGVG</sequence>
<evidence type="ECO:0000313" key="4">
    <source>
        <dbReference type="EMBL" id="GAA4620149.1"/>
    </source>
</evidence>
<proteinExistence type="inferred from homology"/>
<dbReference type="EMBL" id="BAABHK010000001">
    <property type="protein sequence ID" value="GAA4620149.1"/>
    <property type="molecule type" value="Genomic_DNA"/>
</dbReference>
<keyword evidence="1" id="KW-0560">Oxidoreductase</keyword>
<evidence type="ECO:0000256" key="1">
    <source>
        <dbReference type="ARBA" id="ARBA00023002"/>
    </source>
</evidence>
<dbReference type="Proteomes" id="UP001501442">
    <property type="component" value="Unassembled WGS sequence"/>
</dbReference>
<dbReference type="InterPro" id="IPR050816">
    <property type="entry name" value="Flavin-dep_Halogenase_NPB"/>
</dbReference>
<accession>A0ABP8TZ93</accession>
<dbReference type="PANTHER" id="PTHR43747:SF5">
    <property type="entry name" value="FAD-BINDING DOMAIN-CONTAINING PROTEIN"/>
    <property type="match status" value="1"/>
</dbReference>
<comment type="caution">
    <text evidence="4">The sequence shown here is derived from an EMBL/GenBank/DDBJ whole genome shotgun (WGS) entry which is preliminary data.</text>
</comment>
<protein>
    <submittedName>
        <fullName evidence="4">Tryptophan 7-halogenase</fullName>
    </submittedName>
</protein>
<gene>
    <name evidence="4" type="ORF">GCM10023196_002970</name>
</gene>
<keyword evidence="5" id="KW-1185">Reference proteome</keyword>
<dbReference type="PRINTS" id="PR00420">
    <property type="entry name" value="RNGMNOXGNASE"/>
</dbReference>
<keyword evidence="2" id="KW-0503">Monooxygenase</keyword>
<dbReference type="PANTHER" id="PTHR43747">
    <property type="entry name" value="FAD-BINDING PROTEIN"/>
    <property type="match status" value="1"/>
</dbReference>
<dbReference type="InterPro" id="IPR006905">
    <property type="entry name" value="Flavin_halogenase"/>
</dbReference>
<evidence type="ECO:0000313" key="5">
    <source>
        <dbReference type="Proteomes" id="UP001501442"/>
    </source>
</evidence>
<dbReference type="RefSeq" id="WP_345428507.1">
    <property type="nucleotide sequence ID" value="NZ_BAABHK010000001.1"/>
</dbReference>
<name>A0ABP8TZ93_9ACTN</name>
<dbReference type="SUPFAM" id="SSF51905">
    <property type="entry name" value="FAD/NAD(P)-binding domain"/>
    <property type="match status" value="1"/>
</dbReference>
<evidence type="ECO:0000256" key="3">
    <source>
        <dbReference type="ARBA" id="ARBA00038396"/>
    </source>
</evidence>
<dbReference type="Gene3D" id="3.50.50.60">
    <property type="entry name" value="FAD/NAD(P)-binding domain"/>
    <property type="match status" value="1"/>
</dbReference>
<dbReference type="InterPro" id="IPR036188">
    <property type="entry name" value="FAD/NAD-bd_sf"/>
</dbReference>
<comment type="similarity">
    <text evidence="3">Belongs to the flavin-dependent halogenase family. Bacterial tryptophan halogenase subfamily.</text>
</comment>
<reference evidence="5" key="1">
    <citation type="journal article" date="2019" name="Int. J. Syst. Evol. Microbiol.">
        <title>The Global Catalogue of Microorganisms (GCM) 10K type strain sequencing project: providing services to taxonomists for standard genome sequencing and annotation.</title>
        <authorList>
            <consortium name="The Broad Institute Genomics Platform"/>
            <consortium name="The Broad Institute Genome Sequencing Center for Infectious Disease"/>
            <person name="Wu L."/>
            <person name="Ma J."/>
        </authorList>
    </citation>
    <scope>NUCLEOTIDE SEQUENCE [LARGE SCALE GENOMIC DNA]</scope>
    <source>
        <strain evidence="5">JCM 17939</strain>
    </source>
</reference>